<proteinExistence type="predicted"/>
<sequence length="225" mass="24035">MKALAIDSAGTRLTVAAKNDDAVVSSVYDIGMKQSETLLPAIDAVVSKAGLRIAELDYTALCRGPGSFTGLRLAFAALKAVEQATGAPIYGIPTLEVYAYPYRALPFPVVSAIDAKKHRFYAAVFESGTEMLPPGDYEIETILHALKDTKEALCTGPDAKCFAEAARQNGIGTKLYALDFSELTTDSLFALTEAKIATGEKPLADFDGPLYLRASEAEVKRNSSE</sequence>
<dbReference type="OrthoDB" id="9784166at2"/>
<dbReference type="NCBIfam" id="TIGR03725">
    <property type="entry name" value="T6A_YeaZ"/>
    <property type="match status" value="1"/>
</dbReference>
<evidence type="ECO:0000313" key="3">
    <source>
        <dbReference type="EMBL" id="ERK01480.1"/>
    </source>
</evidence>
<evidence type="ECO:0000259" key="1">
    <source>
        <dbReference type="Pfam" id="PF00814"/>
    </source>
</evidence>
<dbReference type="EMBL" id="AVQI01000056">
    <property type="protein sequence ID" value="ERK01480.1"/>
    <property type="molecule type" value="Genomic_DNA"/>
</dbReference>
<dbReference type="SUPFAM" id="SSF53067">
    <property type="entry name" value="Actin-like ATPase domain"/>
    <property type="match status" value="1"/>
</dbReference>
<evidence type="ECO:0000313" key="4">
    <source>
        <dbReference type="Proteomes" id="UP000016412"/>
    </source>
</evidence>
<dbReference type="InterPro" id="IPR043129">
    <property type="entry name" value="ATPase_NBD"/>
</dbReference>
<dbReference type="PATRIC" id="fig|1125725.3.peg.2320"/>
<dbReference type="InterPro" id="IPR000905">
    <property type="entry name" value="Gcp-like_dom"/>
</dbReference>
<dbReference type="Gene3D" id="3.30.420.40">
    <property type="match status" value="2"/>
</dbReference>
<dbReference type="Pfam" id="PF00814">
    <property type="entry name" value="TsaD"/>
    <property type="match status" value="1"/>
</dbReference>
<dbReference type="GO" id="GO:0002949">
    <property type="term" value="P:tRNA threonylcarbamoyladenosine modification"/>
    <property type="evidence" value="ECO:0007669"/>
    <property type="project" value="InterPro"/>
</dbReference>
<dbReference type="RefSeq" id="WP_021331330.1">
    <property type="nucleotide sequence ID" value="NZ_AUZJ01000061.1"/>
</dbReference>
<dbReference type="Proteomes" id="UP000016646">
    <property type="component" value="Unassembled WGS sequence"/>
</dbReference>
<dbReference type="Proteomes" id="UP000016412">
    <property type="component" value="Unassembled WGS sequence"/>
</dbReference>
<dbReference type="eggNOG" id="COG1214">
    <property type="taxonomic scope" value="Bacteria"/>
</dbReference>
<gene>
    <name evidence="2" type="primary">yeaZ</name>
    <name evidence="3" type="ORF">HMPREF0860_1461</name>
    <name evidence="2" type="ORF">HMPREF1325_0721</name>
</gene>
<dbReference type="AlphaFoldDB" id="U2MIJ8"/>
<name>U2MIJ8_TRESO</name>
<keyword evidence="5" id="KW-1185">Reference proteome</keyword>
<feature type="domain" description="Gcp-like" evidence="1">
    <location>
        <begin position="35"/>
        <end position="131"/>
    </location>
</feature>
<reference evidence="4 5" key="1">
    <citation type="submission" date="2013-08" db="EMBL/GenBank/DDBJ databases">
        <authorList>
            <person name="Durkin A.S."/>
            <person name="Haft D.R."/>
            <person name="McCorrison J."/>
            <person name="Torralba M."/>
            <person name="Gillis M."/>
            <person name="Haft D.H."/>
            <person name="Methe B."/>
            <person name="Sutton G."/>
            <person name="Nelson K.E."/>
        </authorList>
    </citation>
    <scope>NUCLEOTIDE SEQUENCE [LARGE SCALE GENOMIC DNA]</scope>
    <source>
        <strain evidence="3 5">ATCC 35536</strain>
        <strain evidence="2 4">VPI DR56BR1116</strain>
    </source>
</reference>
<dbReference type="STRING" id="1125725.HMPREF1325_0721"/>
<evidence type="ECO:0000313" key="2">
    <source>
        <dbReference type="EMBL" id="ERF59723.1"/>
    </source>
</evidence>
<dbReference type="InterPro" id="IPR022496">
    <property type="entry name" value="T6A_TsaB"/>
</dbReference>
<organism evidence="2 4">
    <name type="scientific">Treponema socranskii subsp. socranskii VPI DR56BR1116 = ATCC 35536</name>
    <dbReference type="NCBI Taxonomy" id="1125725"/>
    <lineage>
        <taxon>Bacteria</taxon>
        <taxon>Pseudomonadati</taxon>
        <taxon>Spirochaetota</taxon>
        <taxon>Spirochaetia</taxon>
        <taxon>Spirochaetales</taxon>
        <taxon>Treponemataceae</taxon>
        <taxon>Treponema</taxon>
    </lineage>
</organism>
<dbReference type="EMBL" id="AUZJ01000061">
    <property type="protein sequence ID" value="ERF59723.1"/>
    <property type="molecule type" value="Genomic_DNA"/>
</dbReference>
<evidence type="ECO:0000313" key="5">
    <source>
        <dbReference type="Proteomes" id="UP000016646"/>
    </source>
</evidence>
<protein>
    <submittedName>
        <fullName evidence="2">tRNA threonylcarbamoyl adenosine modification protein YeaZ</fullName>
    </submittedName>
</protein>
<accession>U2MIJ8</accession>
<comment type="caution">
    <text evidence="2">The sequence shown here is derived from an EMBL/GenBank/DDBJ whole genome shotgun (WGS) entry which is preliminary data.</text>
</comment>